<organism evidence="12 13">
    <name type="scientific">Candidatus Cryptobacteroides intestinigallinarum</name>
    <dbReference type="NCBI Taxonomy" id="2840767"/>
    <lineage>
        <taxon>Bacteria</taxon>
        <taxon>Pseudomonadati</taxon>
        <taxon>Bacteroidota</taxon>
        <taxon>Bacteroidia</taxon>
        <taxon>Bacteroidales</taxon>
        <taxon>Candidatus Cryptobacteroides</taxon>
    </lineage>
</organism>
<comment type="function">
    <text evidence="11">Fluoride-specific ion channel. Important for reducing fluoride concentration in the cell, thus reducing its toxicity.</text>
</comment>
<dbReference type="EMBL" id="JADIMK010000010">
    <property type="protein sequence ID" value="MBO8455017.1"/>
    <property type="molecule type" value="Genomic_DNA"/>
</dbReference>
<dbReference type="InterPro" id="IPR003691">
    <property type="entry name" value="FluC"/>
</dbReference>
<dbReference type="GO" id="GO:0062054">
    <property type="term" value="F:fluoride channel activity"/>
    <property type="evidence" value="ECO:0007669"/>
    <property type="project" value="UniProtKB-UniRule"/>
</dbReference>
<sequence length="126" mass="13824">MLRTLLIIGAGSFIGGIVRFLLTRLVQSNVHSVFPWGTLAVNVAGCLFIGILYGLFERGNLMDQQLRLFLTIGFCGGFTTFSTFVNENFLMLSGQNYLQFSVYAVLSLALGLLAVYLGHLIVRVLA</sequence>
<evidence type="ECO:0000256" key="4">
    <source>
        <dbReference type="ARBA" id="ARBA00022692"/>
    </source>
</evidence>
<keyword evidence="2 11" id="KW-1003">Cell membrane</keyword>
<feature type="binding site" evidence="11">
    <location>
        <position position="76"/>
    </location>
    <ligand>
        <name>Na(+)</name>
        <dbReference type="ChEBI" id="CHEBI:29101"/>
        <note>structural</note>
    </ligand>
</feature>
<dbReference type="GO" id="GO:0140114">
    <property type="term" value="P:cellular detoxification of fluoride"/>
    <property type="evidence" value="ECO:0007669"/>
    <property type="project" value="UniProtKB-UniRule"/>
</dbReference>
<protein>
    <recommendedName>
        <fullName evidence="11">Fluoride-specific ion channel FluC</fullName>
    </recommendedName>
</protein>
<comment type="subcellular location">
    <subcellularLocation>
        <location evidence="1 11">Cell membrane</location>
        <topology evidence="1 11">Multi-pass membrane protein</topology>
    </subcellularLocation>
</comment>
<dbReference type="NCBIfam" id="TIGR00494">
    <property type="entry name" value="crcB"/>
    <property type="match status" value="1"/>
</dbReference>
<evidence type="ECO:0000256" key="10">
    <source>
        <dbReference type="ARBA" id="ARBA00035585"/>
    </source>
</evidence>
<evidence type="ECO:0000256" key="2">
    <source>
        <dbReference type="ARBA" id="ARBA00022475"/>
    </source>
</evidence>
<evidence type="ECO:0000313" key="13">
    <source>
        <dbReference type="Proteomes" id="UP000823617"/>
    </source>
</evidence>
<evidence type="ECO:0000256" key="11">
    <source>
        <dbReference type="HAMAP-Rule" id="MF_00454"/>
    </source>
</evidence>
<dbReference type="GO" id="GO:0005886">
    <property type="term" value="C:plasma membrane"/>
    <property type="evidence" value="ECO:0007669"/>
    <property type="project" value="UniProtKB-SubCell"/>
</dbReference>
<feature type="transmembrane region" description="Helical" evidence="11">
    <location>
        <begin position="5"/>
        <end position="22"/>
    </location>
</feature>
<keyword evidence="8 11" id="KW-0407">Ion channel</keyword>
<comment type="caution">
    <text evidence="12">The sequence shown here is derived from an EMBL/GenBank/DDBJ whole genome shotgun (WGS) entry which is preliminary data.</text>
</comment>
<dbReference type="Proteomes" id="UP000823617">
    <property type="component" value="Unassembled WGS sequence"/>
</dbReference>
<evidence type="ECO:0000313" key="12">
    <source>
        <dbReference type="EMBL" id="MBO8455017.1"/>
    </source>
</evidence>
<dbReference type="Pfam" id="PF02537">
    <property type="entry name" value="CRCB"/>
    <property type="match status" value="1"/>
</dbReference>
<evidence type="ECO:0000256" key="7">
    <source>
        <dbReference type="ARBA" id="ARBA00023136"/>
    </source>
</evidence>
<feature type="transmembrane region" description="Helical" evidence="11">
    <location>
        <begin position="34"/>
        <end position="56"/>
    </location>
</feature>
<evidence type="ECO:0000256" key="3">
    <source>
        <dbReference type="ARBA" id="ARBA00022519"/>
    </source>
</evidence>
<keyword evidence="3" id="KW-0997">Cell inner membrane</keyword>
<evidence type="ECO:0000256" key="1">
    <source>
        <dbReference type="ARBA" id="ARBA00004651"/>
    </source>
</evidence>
<keyword evidence="7 11" id="KW-0472">Membrane</keyword>
<comment type="similarity">
    <text evidence="9 11">Belongs to the fluoride channel Fluc/FEX (TC 1.A.43) family.</text>
</comment>
<dbReference type="AlphaFoldDB" id="A0A9D9HJL0"/>
<accession>A0A9D9HJL0</accession>
<proteinExistence type="inferred from homology"/>
<feature type="transmembrane region" description="Helical" evidence="11">
    <location>
        <begin position="97"/>
        <end position="122"/>
    </location>
</feature>
<reference evidence="12" key="2">
    <citation type="journal article" date="2021" name="PeerJ">
        <title>Extensive microbial diversity within the chicken gut microbiome revealed by metagenomics and culture.</title>
        <authorList>
            <person name="Gilroy R."/>
            <person name="Ravi A."/>
            <person name="Getino M."/>
            <person name="Pursley I."/>
            <person name="Horton D.L."/>
            <person name="Alikhan N.F."/>
            <person name="Baker D."/>
            <person name="Gharbi K."/>
            <person name="Hall N."/>
            <person name="Watson M."/>
            <person name="Adriaenssens E.M."/>
            <person name="Foster-Nyarko E."/>
            <person name="Jarju S."/>
            <person name="Secka A."/>
            <person name="Antonio M."/>
            <person name="Oren A."/>
            <person name="Chaudhuri R.R."/>
            <person name="La Ragione R."/>
            <person name="Hildebrand F."/>
            <person name="Pallen M.J."/>
        </authorList>
    </citation>
    <scope>NUCLEOTIDE SEQUENCE</scope>
    <source>
        <strain evidence="12">B1-3475</strain>
    </source>
</reference>
<keyword evidence="11" id="KW-0813">Transport</keyword>
<keyword evidence="11" id="KW-0479">Metal-binding</keyword>
<keyword evidence="6 11" id="KW-0406">Ion transport</keyword>
<evidence type="ECO:0000256" key="5">
    <source>
        <dbReference type="ARBA" id="ARBA00022989"/>
    </source>
</evidence>
<evidence type="ECO:0000256" key="8">
    <source>
        <dbReference type="ARBA" id="ARBA00023303"/>
    </source>
</evidence>
<name>A0A9D9HJL0_9BACT</name>
<evidence type="ECO:0000256" key="6">
    <source>
        <dbReference type="ARBA" id="ARBA00023065"/>
    </source>
</evidence>
<dbReference type="HAMAP" id="MF_00454">
    <property type="entry name" value="FluC"/>
    <property type="match status" value="1"/>
</dbReference>
<gene>
    <name evidence="11 12" type="primary">crcB</name>
    <name evidence="11" type="synonym">fluC</name>
    <name evidence="12" type="ORF">IAC08_01255</name>
</gene>
<keyword evidence="5 11" id="KW-1133">Transmembrane helix</keyword>
<comment type="activity regulation">
    <text evidence="11">Na(+) is not transported, but it plays an essential structural role and its presence is essential for fluoride channel function.</text>
</comment>
<evidence type="ECO:0000256" key="9">
    <source>
        <dbReference type="ARBA" id="ARBA00035120"/>
    </source>
</evidence>
<keyword evidence="4 11" id="KW-0812">Transmembrane</keyword>
<dbReference type="PANTHER" id="PTHR28259:SF1">
    <property type="entry name" value="FLUORIDE EXPORT PROTEIN 1-RELATED"/>
    <property type="match status" value="1"/>
</dbReference>
<keyword evidence="11" id="KW-0915">Sodium</keyword>
<dbReference type="PANTHER" id="PTHR28259">
    <property type="entry name" value="FLUORIDE EXPORT PROTEIN 1-RELATED"/>
    <property type="match status" value="1"/>
</dbReference>
<dbReference type="GO" id="GO:0046872">
    <property type="term" value="F:metal ion binding"/>
    <property type="evidence" value="ECO:0007669"/>
    <property type="project" value="UniProtKB-KW"/>
</dbReference>
<reference evidence="12" key="1">
    <citation type="submission" date="2020-10" db="EMBL/GenBank/DDBJ databases">
        <authorList>
            <person name="Gilroy R."/>
        </authorList>
    </citation>
    <scope>NUCLEOTIDE SEQUENCE</scope>
    <source>
        <strain evidence="12">B1-3475</strain>
    </source>
</reference>
<comment type="catalytic activity">
    <reaction evidence="10">
        <text>fluoride(in) = fluoride(out)</text>
        <dbReference type="Rhea" id="RHEA:76159"/>
        <dbReference type="ChEBI" id="CHEBI:17051"/>
    </reaction>
    <physiologicalReaction direction="left-to-right" evidence="10">
        <dbReference type="Rhea" id="RHEA:76160"/>
    </physiologicalReaction>
</comment>
<feature type="transmembrane region" description="Helical" evidence="11">
    <location>
        <begin position="68"/>
        <end position="85"/>
    </location>
</feature>
<feature type="binding site" evidence="11">
    <location>
        <position position="79"/>
    </location>
    <ligand>
        <name>Na(+)</name>
        <dbReference type="ChEBI" id="CHEBI:29101"/>
        <note>structural</note>
    </ligand>
</feature>